<feature type="region of interest" description="Disordered" evidence="1">
    <location>
        <begin position="50"/>
        <end position="83"/>
    </location>
</feature>
<sequence length="83" mass="8517">MPSRLLPGAGALVHQALRACGPKGVATVCSMASQGGIPTDGEQATGLEREVTTAARKGQDPCSTLPPQRLQAQGSPYLSPTHH</sequence>
<dbReference type="Proteomes" id="UP000694564">
    <property type="component" value="Chromosome 9"/>
</dbReference>
<dbReference type="Pfam" id="PF01215">
    <property type="entry name" value="COX5B"/>
    <property type="match status" value="1"/>
</dbReference>
<dbReference type="Ensembl" id="ENSSVLT00005009746.1">
    <property type="protein sequence ID" value="ENSSVLP00005008783.1"/>
    <property type="gene ID" value="ENSSVLG00005007114.1"/>
</dbReference>
<dbReference type="Gene3D" id="2.60.11.10">
    <property type="entry name" value="Cytochrome c oxidase, subunit Vb"/>
    <property type="match status" value="1"/>
</dbReference>
<protein>
    <submittedName>
        <fullName evidence="2">Uncharacterized protein</fullName>
    </submittedName>
</protein>
<dbReference type="AlphaFoldDB" id="A0A8D2AZC2"/>
<name>A0A8D2AZC2_SCIVU</name>
<reference evidence="2" key="1">
    <citation type="submission" date="2025-08" db="UniProtKB">
        <authorList>
            <consortium name="Ensembl"/>
        </authorList>
    </citation>
    <scope>IDENTIFICATION</scope>
</reference>
<dbReference type="InterPro" id="IPR002124">
    <property type="entry name" value="Cyt_c_oxidase_su5b"/>
</dbReference>
<organism evidence="2 3">
    <name type="scientific">Sciurus vulgaris</name>
    <name type="common">Eurasian red squirrel</name>
    <dbReference type="NCBI Taxonomy" id="55149"/>
    <lineage>
        <taxon>Eukaryota</taxon>
        <taxon>Metazoa</taxon>
        <taxon>Chordata</taxon>
        <taxon>Craniata</taxon>
        <taxon>Vertebrata</taxon>
        <taxon>Euteleostomi</taxon>
        <taxon>Mammalia</taxon>
        <taxon>Eutheria</taxon>
        <taxon>Euarchontoglires</taxon>
        <taxon>Glires</taxon>
        <taxon>Rodentia</taxon>
        <taxon>Sciuromorpha</taxon>
        <taxon>Sciuridae</taxon>
        <taxon>Sciurinae</taxon>
        <taxon>Sciurini</taxon>
        <taxon>Sciurus</taxon>
    </lineage>
</organism>
<dbReference type="GO" id="GO:0005740">
    <property type="term" value="C:mitochondrial envelope"/>
    <property type="evidence" value="ECO:0007669"/>
    <property type="project" value="InterPro"/>
</dbReference>
<evidence type="ECO:0000313" key="3">
    <source>
        <dbReference type="Proteomes" id="UP000694564"/>
    </source>
</evidence>
<feature type="compositionally biased region" description="Polar residues" evidence="1">
    <location>
        <begin position="61"/>
        <end position="83"/>
    </location>
</feature>
<keyword evidence="3" id="KW-1185">Reference proteome</keyword>
<proteinExistence type="predicted"/>
<evidence type="ECO:0000313" key="2">
    <source>
        <dbReference type="Ensembl" id="ENSSVLP00005008783.1"/>
    </source>
</evidence>
<evidence type="ECO:0000256" key="1">
    <source>
        <dbReference type="SAM" id="MobiDB-lite"/>
    </source>
</evidence>
<dbReference type="GeneTree" id="ENSGT00950000185884"/>
<dbReference type="OrthoDB" id="10249250at2759"/>
<accession>A0A8D2AZC2</accession>
<dbReference type="InterPro" id="IPR036972">
    <property type="entry name" value="Cyt_c_oxidase_su5b_sf"/>
</dbReference>
<dbReference type="GO" id="GO:0006123">
    <property type="term" value="P:mitochondrial electron transport, cytochrome c to oxygen"/>
    <property type="evidence" value="ECO:0007669"/>
    <property type="project" value="InterPro"/>
</dbReference>
<dbReference type="GO" id="GO:0045277">
    <property type="term" value="C:respiratory chain complex IV"/>
    <property type="evidence" value="ECO:0007669"/>
    <property type="project" value="InterPro"/>
</dbReference>
<reference evidence="2" key="2">
    <citation type="submission" date="2025-09" db="UniProtKB">
        <authorList>
            <consortium name="Ensembl"/>
        </authorList>
    </citation>
    <scope>IDENTIFICATION</scope>
</reference>